<keyword evidence="6" id="KW-0378">Hydrolase</keyword>
<keyword evidence="6" id="KW-0820">tRNA-binding</keyword>
<organism evidence="8 9">
    <name type="scientific">Mycoemilia scoparia</name>
    <dbReference type="NCBI Taxonomy" id="417184"/>
    <lineage>
        <taxon>Eukaryota</taxon>
        <taxon>Fungi</taxon>
        <taxon>Fungi incertae sedis</taxon>
        <taxon>Zoopagomycota</taxon>
        <taxon>Kickxellomycotina</taxon>
        <taxon>Kickxellomycetes</taxon>
        <taxon>Kickxellales</taxon>
        <taxon>Kickxellaceae</taxon>
        <taxon>Mycoemilia</taxon>
    </lineage>
</organism>
<evidence type="ECO:0000256" key="4">
    <source>
        <dbReference type="ARBA" id="ARBA00047676"/>
    </source>
</evidence>
<comment type="caution">
    <text evidence="8">The sequence shown here is derived from an EMBL/GenBank/DDBJ whole genome shotgun (WGS) entry which is preliminary data.</text>
</comment>
<dbReference type="HAMAP" id="MF_00518">
    <property type="entry name" value="Deacylase_Dtd"/>
    <property type="match status" value="1"/>
</dbReference>
<evidence type="ECO:0000256" key="7">
    <source>
        <dbReference type="SAM" id="MobiDB-lite"/>
    </source>
</evidence>
<dbReference type="PANTHER" id="PTHR10472:SF5">
    <property type="entry name" value="D-AMINOACYL-TRNA DEACYLASE 1"/>
    <property type="match status" value="1"/>
</dbReference>
<dbReference type="Proteomes" id="UP001150538">
    <property type="component" value="Unassembled WGS sequence"/>
</dbReference>
<reference evidence="8" key="1">
    <citation type="submission" date="2022-07" db="EMBL/GenBank/DDBJ databases">
        <title>Phylogenomic reconstructions and comparative analyses of Kickxellomycotina fungi.</title>
        <authorList>
            <person name="Reynolds N.K."/>
            <person name="Stajich J.E."/>
            <person name="Barry K."/>
            <person name="Grigoriev I.V."/>
            <person name="Crous P."/>
            <person name="Smith M.E."/>
        </authorList>
    </citation>
    <scope>NUCLEOTIDE SEQUENCE</scope>
    <source>
        <strain evidence="8">NBRC 100468</strain>
    </source>
</reference>
<comment type="catalytic activity">
    <reaction evidence="4">
        <text>glycyl-tRNA(Ala) + H2O = tRNA(Ala) + glycine + H(+)</text>
        <dbReference type="Rhea" id="RHEA:53744"/>
        <dbReference type="Rhea" id="RHEA-COMP:9657"/>
        <dbReference type="Rhea" id="RHEA-COMP:13640"/>
        <dbReference type="ChEBI" id="CHEBI:15377"/>
        <dbReference type="ChEBI" id="CHEBI:15378"/>
        <dbReference type="ChEBI" id="CHEBI:57305"/>
        <dbReference type="ChEBI" id="CHEBI:78442"/>
        <dbReference type="ChEBI" id="CHEBI:78522"/>
        <dbReference type="EC" id="3.1.1.96"/>
    </reaction>
</comment>
<evidence type="ECO:0000256" key="5">
    <source>
        <dbReference type="ARBA" id="ARBA00048018"/>
    </source>
</evidence>
<comment type="subcellular location">
    <subcellularLocation>
        <location evidence="6">Cytoplasm</location>
    </subcellularLocation>
</comment>
<evidence type="ECO:0000313" key="9">
    <source>
        <dbReference type="Proteomes" id="UP001150538"/>
    </source>
</evidence>
<dbReference type="Gene3D" id="3.50.80.10">
    <property type="entry name" value="D-tyrosyl-tRNA(Tyr) deacylase"/>
    <property type="match status" value="1"/>
</dbReference>
<evidence type="ECO:0000256" key="1">
    <source>
        <dbReference type="ARBA" id="ARBA00009673"/>
    </source>
</evidence>
<proteinExistence type="inferred from homology"/>
<dbReference type="Pfam" id="PF02580">
    <property type="entry name" value="Tyr_Deacylase"/>
    <property type="match status" value="1"/>
</dbReference>
<keyword evidence="6" id="KW-0694">RNA-binding</keyword>
<evidence type="ECO:0000256" key="6">
    <source>
        <dbReference type="RuleBase" id="RU003470"/>
    </source>
</evidence>
<dbReference type="OrthoDB" id="275783at2759"/>
<dbReference type="AlphaFoldDB" id="A0A9W7ZXV3"/>
<dbReference type="NCBIfam" id="TIGR00256">
    <property type="entry name" value="D-aminoacyl-tRNA deacylase"/>
    <property type="match status" value="1"/>
</dbReference>
<protein>
    <recommendedName>
        <fullName evidence="3 6">D-aminoacyl-tRNA deacylase</fullName>
        <ecNumber evidence="2 6">3.1.1.96</ecNumber>
    </recommendedName>
</protein>
<accession>A0A9W7ZXV3</accession>
<keyword evidence="9" id="KW-1185">Reference proteome</keyword>
<dbReference type="SUPFAM" id="SSF69500">
    <property type="entry name" value="DTD-like"/>
    <property type="match status" value="1"/>
</dbReference>
<dbReference type="InterPro" id="IPR003732">
    <property type="entry name" value="Daa-tRNA_deacyls_DTD"/>
</dbReference>
<sequence>MRVVLQKVANASVTVGDRVVGKIGKGVCVLIGIYKDDTVKDMDYMIKKILGMRVFEDDSGKMWTKSVKDLGLEVLCVSQFTLYGKTNKGNKPDFHDSMRSEQSRDFYNEFVVKLRSQYDASKIQEGEFGAMMLVNIANDGPVTLELDSRKFTYNDQIKTQSNESSSSSSTPVPATQP</sequence>
<gene>
    <name evidence="8" type="primary">DTD1</name>
    <name evidence="8" type="ORF">H4219_003835</name>
</gene>
<feature type="region of interest" description="Disordered" evidence="7">
    <location>
        <begin position="155"/>
        <end position="177"/>
    </location>
</feature>
<comment type="similarity">
    <text evidence="1 6">Belongs to the DTD family.</text>
</comment>
<name>A0A9W7ZXV3_9FUNG</name>
<comment type="catalytic activity">
    <reaction evidence="5">
        <text>a D-aminoacyl-tRNA + H2O = a tRNA + a D-alpha-amino acid + H(+)</text>
        <dbReference type="Rhea" id="RHEA:13953"/>
        <dbReference type="Rhea" id="RHEA-COMP:10123"/>
        <dbReference type="Rhea" id="RHEA-COMP:10124"/>
        <dbReference type="ChEBI" id="CHEBI:15377"/>
        <dbReference type="ChEBI" id="CHEBI:15378"/>
        <dbReference type="ChEBI" id="CHEBI:59871"/>
        <dbReference type="ChEBI" id="CHEBI:78442"/>
        <dbReference type="ChEBI" id="CHEBI:79333"/>
        <dbReference type="EC" id="3.1.1.96"/>
    </reaction>
</comment>
<dbReference type="FunFam" id="3.50.80.10:FF:000001">
    <property type="entry name" value="D-aminoacyl-tRNA deacylase"/>
    <property type="match status" value="1"/>
</dbReference>
<dbReference type="GO" id="GO:0000049">
    <property type="term" value="F:tRNA binding"/>
    <property type="evidence" value="ECO:0007669"/>
    <property type="project" value="UniProtKB-KW"/>
</dbReference>
<dbReference type="PANTHER" id="PTHR10472">
    <property type="entry name" value="D-TYROSYL-TRNA TYR DEACYLASE"/>
    <property type="match status" value="1"/>
</dbReference>
<dbReference type="InterPro" id="IPR023509">
    <property type="entry name" value="DTD-like_sf"/>
</dbReference>
<dbReference type="GO" id="GO:0005737">
    <property type="term" value="C:cytoplasm"/>
    <property type="evidence" value="ECO:0007669"/>
    <property type="project" value="UniProtKB-SubCell"/>
</dbReference>
<evidence type="ECO:0000256" key="2">
    <source>
        <dbReference type="ARBA" id="ARBA00013056"/>
    </source>
</evidence>
<evidence type="ECO:0000313" key="8">
    <source>
        <dbReference type="EMBL" id="KAJ1916350.1"/>
    </source>
</evidence>
<dbReference type="CDD" id="cd00563">
    <property type="entry name" value="Dtyr_deacylase"/>
    <property type="match status" value="1"/>
</dbReference>
<evidence type="ECO:0000256" key="3">
    <source>
        <dbReference type="ARBA" id="ARBA00020007"/>
    </source>
</evidence>
<keyword evidence="6" id="KW-0963">Cytoplasm</keyword>
<dbReference type="GO" id="GO:0051500">
    <property type="term" value="F:D-tyrosyl-tRNA(Tyr) deacylase activity"/>
    <property type="evidence" value="ECO:0007669"/>
    <property type="project" value="TreeGrafter"/>
</dbReference>
<dbReference type="EC" id="3.1.1.96" evidence="2 6"/>
<dbReference type="EMBL" id="JANBPU010000106">
    <property type="protein sequence ID" value="KAJ1916350.1"/>
    <property type="molecule type" value="Genomic_DNA"/>
</dbReference>